<evidence type="ECO:0000256" key="2">
    <source>
        <dbReference type="ARBA" id="ARBA00007069"/>
    </source>
</evidence>
<dbReference type="RefSeq" id="WP_188709253.1">
    <property type="nucleotide sequence ID" value="NZ_BMIG01000011.1"/>
</dbReference>
<evidence type="ECO:0000256" key="4">
    <source>
        <dbReference type="ARBA" id="ARBA00022448"/>
    </source>
</evidence>
<proteinExistence type="inferred from homology"/>
<evidence type="ECO:0000256" key="1">
    <source>
        <dbReference type="ARBA" id="ARBA00004651"/>
    </source>
</evidence>
<dbReference type="EMBL" id="BMIG01000011">
    <property type="protein sequence ID" value="GGB06574.1"/>
    <property type="molecule type" value="Genomic_DNA"/>
</dbReference>
<feature type="transmembrane region" description="Helical" evidence="10">
    <location>
        <begin position="198"/>
        <end position="219"/>
    </location>
</feature>
<feature type="transmembrane region" description="Helical" evidence="10">
    <location>
        <begin position="117"/>
        <end position="142"/>
    </location>
</feature>
<dbReference type="InterPro" id="IPR051408">
    <property type="entry name" value="Phosphate_transprt_permease"/>
</dbReference>
<dbReference type="NCBIfam" id="TIGR00974">
    <property type="entry name" value="3a0107s02c"/>
    <property type="match status" value="1"/>
</dbReference>
<gene>
    <name evidence="12" type="primary">pstA</name>
    <name evidence="12" type="ORF">GCM10011496_29350</name>
</gene>
<dbReference type="SUPFAM" id="SSF161098">
    <property type="entry name" value="MetI-like"/>
    <property type="match status" value="1"/>
</dbReference>
<dbReference type="InterPro" id="IPR000515">
    <property type="entry name" value="MetI-like"/>
</dbReference>
<name>A0A916SPC0_9BURK</name>
<accession>A0A916SPC0</accession>
<organism evidence="12 13">
    <name type="scientific">Polaromonas eurypsychrophila</name>
    <dbReference type="NCBI Taxonomy" id="1614635"/>
    <lineage>
        <taxon>Bacteria</taxon>
        <taxon>Pseudomonadati</taxon>
        <taxon>Pseudomonadota</taxon>
        <taxon>Betaproteobacteria</taxon>
        <taxon>Burkholderiales</taxon>
        <taxon>Comamonadaceae</taxon>
        <taxon>Polaromonas</taxon>
    </lineage>
</organism>
<dbReference type="NCBIfam" id="NF008430">
    <property type="entry name" value="PRK11268.1"/>
    <property type="match status" value="1"/>
</dbReference>
<evidence type="ECO:0000259" key="11">
    <source>
        <dbReference type="PROSITE" id="PS50928"/>
    </source>
</evidence>
<dbReference type="GO" id="GO:0035435">
    <property type="term" value="P:phosphate ion transmembrane transport"/>
    <property type="evidence" value="ECO:0007669"/>
    <property type="project" value="InterPro"/>
</dbReference>
<comment type="subcellular location">
    <subcellularLocation>
        <location evidence="10">Cell inner membrane</location>
        <topology evidence="10">Multi-pass membrane protein</topology>
    </subcellularLocation>
    <subcellularLocation>
        <location evidence="1">Cell membrane</location>
        <topology evidence="1">Multi-pass membrane protein</topology>
    </subcellularLocation>
</comment>
<evidence type="ECO:0000256" key="7">
    <source>
        <dbReference type="ARBA" id="ARBA00022692"/>
    </source>
</evidence>
<keyword evidence="4" id="KW-0813">Transport</keyword>
<evidence type="ECO:0000256" key="8">
    <source>
        <dbReference type="ARBA" id="ARBA00022989"/>
    </source>
</evidence>
<comment type="similarity">
    <text evidence="2 10">Belongs to the binding-protein-dependent transport system permease family. CysTW subfamily.</text>
</comment>
<feature type="transmembrane region" description="Helical" evidence="10">
    <location>
        <begin position="23"/>
        <end position="47"/>
    </location>
</feature>
<reference evidence="12" key="1">
    <citation type="journal article" date="2014" name="Int. J. Syst. Evol. Microbiol.">
        <title>Complete genome sequence of Corynebacterium casei LMG S-19264T (=DSM 44701T), isolated from a smear-ripened cheese.</title>
        <authorList>
            <consortium name="US DOE Joint Genome Institute (JGI-PGF)"/>
            <person name="Walter F."/>
            <person name="Albersmeier A."/>
            <person name="Kalinowski J."/>
            <person name="Ruckert C."/>
        </authorList>
    </citation>
    <scope>NUCLEOTIDE SEQUENCE</scope>
    <source>
        <strain evidence="12">CGMCC 1.15322</strain>
    </source>
</reference>
<evidence type="ECO:0000256" key="10">
    <source>
        <dbReference type="RuleBase" id="RU363043"/>
    </source>
</evidence>
<sequence>MNSLVSDTAQQGRMAKFHRRKTVNAVAITLSMGAMVFGLFWLMWILFETFRLGLGGLSLALFTEMTPPPNAEIGGLANAIFGSITMVLLATVVGTPIGVLAGVYLAEYGAHTRLGKLTGFINDILLSAPSIVVGLFVYALVVAQVKSFSGWAGVVALALLIIPVVIRTTDNMLRLVPNALREAAYALGSPKWKVIMGITLRAAQAGVVTGVLLAVARVAGETAPLLFTALSNQFWTSDLSQPMASLPVTIFKFAMSPFENWQKLAWAGVLLITLGVLALNILARVLFRNKN</sequence>
<dbReference type="PANTHER" id="PTHR42922">
    <property type="entry name" value="PHOSPHATE TRANSPORT SYSTEM PERMEASE PROTEIN PSTA"/>
    <property type="match status" value="1"/>
</dbReference>
<dbReference type="InterPro" id="IPR005672">
    <property type="entry name" value="Phosphate_PstA"/>
</dbReference>
<dbReference type="Proteomes" id="UP000620596">
    <property type="component" value="Unassembled WGS sequence"/>
</dbReference>
<feature type="transmembrane region" description="Helical" evidence="10">
    <location>
        <begin position="79"/>
        <end position="105"/>
    </location>
</feature>
<dbReference type="PROSITE" id="PS50928">
    <property type="entry name" value="ABC_TM1"/>
    <property type="match status" value="1"/>
</dbReference>
<dbReference type="AlphaFoldDB" id="A0A916SPC0"/>
<feature type="transmembrane region" description="Helical" evidence="10">
    <location>
        <begin position="264"/>
        <end position="287"/>
    </location>
</feature>
<keyword evidence="6" id="KW-0592">Phosphate transport</keyword>
<feature type="domain" description="ABC transmembrane type-1" evidence="11">
    <location>
        <begin position="80"/>
        <end position="283"/>
    </location>
</feature>
<dbReference type="CDD" id="cd06261">
    <property type="entry name" value="TM_PBP2"/>
    <property type="match status" value="1"/>
</dbReference>
<feature type="transmembrane region" description="Helical" evidence="10">
    <location>
        <begin position="148"/>
        <end position="166"/>
    </location>
</feature>
<dbReference type="InterPro" id="IPR035906">
    <property type="entry name" value="MetI-like_sf"/>
</dbReference>
<evidence type="ECO:0000256" key="3">
    <source>
        <dbReference type="ARBA" id="ARBA00016864"/>
    </source>
</evidence>
<evidence type="ECO:0000313" key="13">
    <source>
        <dbReference type="Proteomes" id="UP000620596"/>
    </source>
</evidence>
<keyword evidence="8 10" id="KW-1133">Transmembrane helix</keyword>
<dbReference type="Gene3D" id="1.10.3720.10">
    <property type="entry name" value="MetI-like"/>
    <property type="match status" value="1"/>
</dbReference>
<evidence type="ECO:0000256" key="6">
    <source>
        <dbReference type="ARBA" id="ARBA00022592"/>
    </source>
</evidence>
<keyword evidence="7 10" id="KW-0812">Transmembrane</keyword>
<keyword evidence="13" id="KW-1185">Reference proteome</keyword>
<keyword evidence="9 10" id="KW-0472">Membrane</keyword>
<protein>
    <recommendedName>
        <fullName evidence="3 10">Phosphate transport system permease protein PstA</fullName>
    </recommendedName>
</protein>
<dbReference type="Pfam" id="PF00528">
    <property type="entry name" value="BPD_transp_1"/>
    <property type="match status" value="1"/>
</dbReference>
<reference evidence="12" key="2">
    <citation type="submission" date="2020-09" db="EMBL/GenBank/DDBJ databases">
        <authorList>
            <person name="Sun Q."/>
            <person name="Zhou Y."/>
        </authorList>
    </citation>
    <scope>NUCLEOTIDE SEQUENCE</scope>
    <source>
        <strain evidence="12">CGMCC 1.15322</strain>
    </source>
</reference>
<evidence type="ECO:0000256" key="9">
    <source>
        <dbReference type="ARBA" id="ARBA00023136"/>
    </source>
</evidence>
<dbReference type="GO" id="GO:0005315">
    <property type="term" value="F:phosphate transmembrane transporter activity"/>
    <property type="evidence" value="ECO:0007669"/>
    <property type="project" value="InterPro"/>
</dbReference>
<evidence type="ECO:0000313" key="12">
    <source>
        <dbReference type="EMBL" id="GGB06574.1"/>
    </source>
</evidence>
<comment type="caution">
    <text evidence="12">The sequence shown here is derived from an EMBL/GenBank/DDBJ whole genome shotgun (WGS) entry which is preliminary data.</text>
</comment>
<evidence type="ECO:0000256" key="5">
    <source>
        <dbReference type="ARBA" id="ARBA00022475"/>
    </source>
</evidence>
<keyword evidence="5 10" id="KW-1003">Cell membrane</keyword>
<dbReference type="GO" id="GO:0005886">
    <property type="term" value="C:plasma membrane"/>
    <property type="evidence" value="ECO:0007669"/>
    <property type="project" value="UniProtKB-SubCell"/>
</dbReference>
<dbReference type="PANTHER" id="PTHR42922:SF1">
    <property type="entry name" value="PHOSPHATE TRANSPORT SYSTEM PERMEASE PROTEIN PSTA"/>
    <property type="match status" value="1"/>
</dbReference>